<dbReference type="AlphaFoldDB" id="A0A830UB63"/>
<sequence>MRYELTKDLETGNATIDREHRELFDAVNKLMDACGSGKGRASLEPTMKFLLEYVNKHFSHEEALQKQSGYPGYQYHRTFHENYKEKLRDIANAIPAAGPTVSDLGKLNAHIAVLVSHIRTEDKKLGAFLQK</sequence>
<evidence type="ECO:0000313" key="5">
    <source>
        <dbReference type="EMBL" id="BCK85743.1"/>
    </source>
</evidence>
<dbReference type="Proteomes" id="UP000679848">
    <property type="component" value="Plasmid pMM59_01"/>
</dbReference>
<dbReference type="EMBL" id="AP023421">
    <property type="protein sequence ID" value="BCK85743.1"/>
    <property type="molecule type" value="Genomic_DNA"/>
</dbReference>
<dbReference type="InterPro" id="IPR012312">
    <property type="entry name" value="Hemerythrin-like"/>
</dbReference>
<keyword evidence="2" id="KW-0479">Metal-binding</keyword>
<dbReference type="Pfam" id="PF01814">
    <property type="entry name" value="Hemerythrin"/>
    <property type="match status" value="1"/>
</dbReference>
<reference evidence="5" key="1">
    <citation type="submission" date="2020-09" db="EMBL/GenBank/DDBJ databases">
        <title>New species isolated from human feces.</title>
        <authorList>
            <person name="Kitahara M."/>
            <person name="Shigeno Y."/>
            <person name="Shime M."/>
            <person name="Matsumoto Y."/>
            <person name="Nakamura S."/>
            <person name="Motooka D."/>
            <person name="Fukuoka S."/>
            <person name="Nishikawa H."/>
            <person name="Benno Y."/>
        </authorList>
    </citation>
    <scope>NUCLEOTIDE SEQUENCE</scope>
    <source>
        <strain evidence="5">MM59</strain>
        <plasmid evidence="5">pMM59_01</plasmid>
    </source>
</reference>
<keyword evidence="3" id="KW-0408">Iron</keyword>
<dbReference type="NCBIfam" id="NF033749">
    <property type="entry name" value="bact_hemeryth"/>
    <property type="match status" value="1"/>
</dbReference>
<dbReference type="PANTHER" id="PTHR37164:SF1">
    <property type="entry name" value="BACTERIOHEMERYTHRIN"/>
    <property type="match status" value="1"/>
</dbReference>
<dbReference type="InterPro" id="IPR012827">
    <property type="entry name" value="Hemerythrin_metal-bd"/>
</dbReference>
<dbReference type="SUPFAM" id="SSF47188">
    <property type="entry name" value="Hemerythrin-like"/>
    <property type="match status" value="1"/>
</dbReference>
<dbReference type="InterPro" id="IPR050669">
    <property type="entry name" value="Hemerythrin"/>
</dbReference>
<keyword evidence="5" id="KW-0614">Plasmid</keyword>
<dbReference type="GO" id="GO:0046872">
    <property type="term" value="F:metal ion binding"/>
    <property type="evidence" value="ECO:0007669"/>
    <property type="project" value="UniProtKB-KW"/>
</dbReference>
<dbReference type="Gene3D" id="1.20.120.50">
    <property type="entry name" value="Hemerythrin-like"/>
    <property type="match status" value="1"/>
</dbReference>
<comment type="similarity">
    <text evidence="1">Belongs to the hemerythrin family.</text>
</comment>
<evidence type="ECO:0000256" key="3">
    <source>
        <dbReference type="ARBA" id="ARBA00023004"/>
    </source>
</evidence>
<dbReference type="PANTHER" id="PTHR37164">
    <property type="entry name" value="BACTERIOHEMERYTHRIN"/>
    <property type="match status" value="1"/>
</dbReference>
<dbReference type="RefSeq" id="WP_187028636.1">
    <property type="nucleotide sequence ID" value="NZ_AP023421.1"/>
</dbReference>
<protein>
    <submittedName>
        <fullName evidence="5">Hemerythrin</fullName>
    </submittedName>
</protein>
<dbReference type="NCBIfam" id="TIGR02481">
    <property type="entry name" value="hemeryth_dom"/>
    <property type="match status" value="1"/>
</dbReference>
<dbReference type="CDD" id="cd12107">
    <property type="entry name" value="Hemerythrin"/>
    <property type="match status" value="1"/>
</dbReference>
<name>A0A830UB63_9FIRM</name>
<proteinExistence type="inferred from homology"/>
<evidence type="ECO:0000259" key="4">
    <source>
        <dbReference type="Pfam" id="PF01814"/>
    </source>
</evidence>
<keyword evidence="6" id="KW-1185">Reference proteome</keyword>
<evidence type="ECO:0000256" key="1">
    <source>
        <dbReference type="ARBA" id="ARBA00010587"/>
    </source>
</evidence>
<evidence type="ECO:0000313" key="6">
    <source>
        <dbReference type="Proteomes" id="UP000679848"/>
    </source>
</evidence>
<organism evidence="5 6">
    <name type="scientific">Pusillibacter faecalis</name>
    <dbReference type="NCBI Taxonomy" id="2714358"/>
    <lineage>
        <taxon>Bacteria</taxon>
        <taxon>Bacillati</taxon>
        <taxon>Bacillota</taxon>
        <taxon>Clostridia</taxon>
        <taxon>Eubacteriales</taxon>
        <taxon>Oscillospiraceae</taxon>
        <taxon>Pusillibacter</taxon>
    </lineage>
</organism>
<dbReference type="KEGG" id="pfaa:MM59RIKEN_30620"/>
<gene>
    <name evidence="5" type="ORF">MM59RIKEN_30620</name>
</gene>
<evidence type="ECO:0000256" key="2">
    <source>
        <dbReference type="ARBA" id="ARBA00022723"/>
    </source>
</evidence>
<dbReference type="InterPro" id="IPR035938">
    <property type="entry name" value="Hemerythrin-like_sf"/>
</dbReference>
<geneLocation type="plasmid" evidence="5 6">
    <name>pMM59_01</name>
</geneLocation>
<feature type="domain" description="Hemerythrin-like" evidence="4">
    <location>
        <begin position="12"/>
        <end position="127"/>
    </location>
</feature>
<accession>A0A830UB63</accession>